<evidence type="ECO:0000256" key="10">
    <source>
        <dbReference type="ARBA" id="ARBA00023237"/>
    </source>
</evidence>
<evidence type="ECO:0000256" key="9">
    <source>
        <dbReference type="ARBA" id="ARBA00023170"/>
    </source>
</evidence>
<feature type="signal peptide" evidence="13">
    <location>
        <begin position="1"/>
        <end position="25"/>
    </location>
</feature>
<evidence type="ECO:0000256" key="12">
    <source>
        <dbReference type="RuleBase" id="RU003357"/>
    </source>
</evidence>
<sequence length="714" mass="77806">MKTRLLRLSAMIALAYGFVIPGAYAEDAPIDTTGAKPDAAVELSNSQKLVVTAQRLDRARNGISVETGSSIYRIGRKDIAAMPLGEDTSFNQVLLRAPGVAQDSFGQLHVRGDHANLQYRLNGIILPESISGFGQTLDTRFVDNVSVLTGALPAQYGYRTAGVVDIHTKTGELANGGNIGVQIGSNNTREISGDVSGSKDAFSYYFNGSFQSNNLGIENPTGASTALHDRALQSKAFGYFSYLLDADTRVSLILGNSDGRFQIPNQPGQTPGFQLDGVTDFPSANLNERQRETNRYGILALQGSIGTDFDYQLAAFSRYTKVLFEPDPVGDLLYTGVASRVLRTGLANGLQADGSYRLNHNHTVRVGLTYTRENLKNSNDSLTFTADARGNQLATQPFEIADSSRKTTNQTGVYLQDEWKLSDKLTVNYGARADWVNAYVSASQFSPRIGVVYQMTPQTTFHAGYAKYFTPPASELVGANTIASFDGTTNASPSSRNDPVQAESADYFDLGVNHELAPHLTLGLDGYYKKVKNLLDEGQFGSALLFTPFNYAQGKVYGLELTLNYRKDNLSAYLNLARSTALGKNIVSSQYNFSQDKLDYISDHWVHLDHDQSLSASTGISYLWQGTTWSADAIFGSGLRRGFANTEHLPAYTEVNLGASHVFNETPVGKLTTRLSVINLFDKVYEIRDGSGIGVGAPQFGQRRGFYLAMTKSF</sequence>
<dbReference type="Pfam" id="PF00593">
    <property type="entry name" value="TonB_dep_Rec_b-barrel"/>
    <property type="match status" value="1"/>
</dbReference>
<reference evidence="17" key="1">
    <citation type="journal article" date="2019" name="Int. J. Syst. Evol. Microbiol.">
        <title>The Global Catalogue of Microorganisms (GCM) 10K type strain sequencing project: providing services to taxonomists for standard genome sequencing and annotation.</title>
        <authorList>
            <consortium name="The Broad Institute Genomics Platform"/>
            <consortium name="The Broad Institute Genome Sequencing Center for Infectious Disease"/>
            <person name="Wu L."/>
            <person name="Ma J."/>
        </authorList>
    </citation>
    <scope>NUCLEOTIDE SEQUENCE [LARGE SCALE GENOMIC DNA]</scope>
    <source>
        <strain evidence="17">JCM 17066</strain>
    </source>
</reference>
<feature type="domain" description="TonB-dependent receptor plug" evidence="15">
    <location>
        <begin position="66"/>
        <end position="163"/>
    </location>
</feature>
<feature type="domain" description="TonB-dependent receptor-like beta-barrel" evidence="14">
    <location>
        <begin position="266"/>
        <end position="680"/>
    </location>
</feature>
<comment type="caution">
    <text evidence="16">The sequence shown here is derived from an EMBL/GenBank/DDBJ whole genome shotgun (WGS) entry which is preliminary data.</text>
</comment>
<protein>
    <submittedName>
        <fullName evidence="16">TonB-dependent receptor</fullName>
    </submittedName>
</protein>
<dbReference type="PROSITE" id="PS52016">
    <property type="entry name" value="TONB_DEPENDENT_REC_3"/>
    <property type="match status" value="1"/>
</dbReference>
<dbReference type="InterPro" id="IPR000531">
    <property type="entry name" value="Beta-barrel_TonB"/>
</dbReference>
<evidence type="ECO:0000256" key="4">
    <source>
        <dbReference type="ARBA" id="ARBA00022452"/>
    </source>
</evidence>
<evidence type="ECO:0000256" key="8">
    <source>
        <dbReference type="ARBA" id="ARBA00023136"/>
    </source>
</evidence>
<evidence type="ECO:0000259" key="15">
    <source>
        <dbReference type="Pfam" id="PF07715"/>
    </source>
</evidence>
<organism evidence="16 17">
    <name type="scientific">Paraherbaspirillum soli</name>
    <dbReference type="NCBI Taxonomy" id="631222"/>
    <lineage>
        <taxon>Bacteria</taxon>
        <taxon>Pseudomonadati</taxon>
        <taxon>Pseudomonadota</taxon>
        <taxon>Betaproteobacteria</taxon>
        <taxon>Burkholderiales</taxon>
        <taxon>Oxalobacteraceae</taxon>
        <taxon>Paraherbaspirillum</taxon>
    </lineage>
</organism>
<keyword evidence="5 11" id="KW-0812">Transmembrane</keyword>
<gene>
    <name evidence="16" type="ORF">ACFPM8_10295</name>
</gene>
<dbReference type="Pfam" id="PF07715">
    <property type="entry name" value="Plug"/>
    <property type="match status" value="1"/>
</dbReference>
<dbReference type="SUPFAM" id="SSF56935">
    <property type="entry name" value="Porins"/>
    <property type="match status" value="1"/>
</dbReference>
<evidence type="ECO:0000256" key="5">
    <source>
        <dbReference type="ARBA" id="ARBA00022692"/>
    </source>
</evidence>
<evidence type="ECO:0000259" key="14">
    <source>
        <dbReference type="Pfam" id="PF00593"/>
    </source>
</evidence>
<accession>A0ABW0MAT3</accession>
<dbReference type="EMBL" id="JBHSMT010000013">
    <property type="protein sequence ID" value="MFC5474347.1"/>
    <property type="molecule type" value="Genomic_DNA"/>
</dbReference>
<dbReference type="PANTHER" id="PTHR30069">
    <property type="entry name" value="TONB-DEPENDENT OUTER MEMBRANE RECEPTOR"/>
    <property type="match status" value="1"/>
</dbReference>
<evidence type="ECO:0000256" key="2">
    <source>
        <dbReference type="ARBA" id="ARBA00009810"/>
    </source>
</evidence>
<proteinExistence type="inferred from homology"/>
<evidence type="ECO:0000256" key="3">
    <source>
        <dbReference type="ARBA" id="ARBA00022448"/>
    </source>
</evidence>
<keyword evidence="6 13" id="KW-0732">Signal</keyword>
<feature type="chain" id="PRO_5046242405" evidence="13">
    <location>
        <begin position="26"/>
        <end position="714"/>
    </location>
</feature>
<name>A0ABW0MAT3_9BURK</name>
<evidence type="ECO:0000313" key="17">
    <source>
        <dbReference type="Proteomes" id="UP001596045"/>
    </source>
</evidence>
<dbReference type="InterPro" id="IPR037066">
    <property type="entry name" value="Plug_dom_sf"/>
</dbReference>
<keyword evidence="17" id="KW-1185">Reference proteome</keyword>
<dbReference type="Proteomes" id="UP001596045">
    <property type="component" value="Unassembled WGS sequence"/>
</dbReference>
<evidence type="ECO:0000313" key="16">
    <source>
        <dbReference type="EMBL" id="MFC5474347.1"/>
    </source>
</evidence>
<evidence type="ECO:0000256" key="7">
    <source>
        <dbReference type="ARBA" id="ARBA00023077"/>
    </source>
</evidence>
<dbReference type="PANTHER" id="PTHR30069:SF29">
    <property type="entry name" value="HEMOGLOBIN AND HEMOGLOBIN-HAPTOGLOBIN-BINDING PROTEIN 1-RELATED"/>
    <property type="match status" value="1"/>
</dbReference>
<evidence type="ECO:0000256" key="11">
    <source>
        <dbReference type="PROSITE-ProRule" id="PRU01360"/>
    </source>
</evidence>
<dbReference type="RefSeq" id="WP_378997418.1">
    <property type="nucleotide sequence ID" value="NZ_JBHSMT010000013.1"/>
</dbReference>
<dbReference type="Gene3D" id="2.170.130.10">
    <property type="entry name" value="TonB-dependent receptor, plug domain"/>
    <property type="match status" value="1"/>
</dbReference>
<dbReference type="InterPro" id="IPR039426">
    <property type="entry name" value="TonB-dep_rcpt-like"/>
</dbReference>
<dbReference type="InterPro" id="IPR036942">
    <property type="entry name" value="Beta-barrel_TonB_sf"/>
</dbReference>
<keyword evidence="9 16" id="KW-0675">Receptor</keyword>
<keyword evidence="4 11" id="KW-1134">Transmembrane beta strand</keyword>
<keyword evidence="10 11" id="KW-0998">Cell outer membrane</keyword>
<keyword evidence="3 11" id="KW-0813">Transport</keyword>
<evidence type="ECO:0000256" key="6">
    <source>
        <dbReference type="ARBA" id="ARBA00022729"/>
    </source>
</evidence>
<keyword evidence="7 12" id="KW-0798">TonB box</keyword>
<dbReference type="Gene3D" id="2.40.170.20">
    <property type="entry name" value="TonB-dependent receptor, beta-barrel domain"/>
    <property type="match status" value="1"/>
</dbReference>
<evidence type="ECO:0000256" key="13">
    <source>
        <dbReference type="SAM" id="SignalP"/>
    </source>
</evidence>
<comment type="similarity">
    <text evidence="2 11 12">Belongs to the TonB-dependent receptor family.</text>
</comment>
<comment type="subcellular location">
    <subcellularLocation>
        <location evidence="1 11">Cell outer membrane</location>
        <topology evidence="1 11">Multi-pass membrane protein</topology>
    </subcellularLocation>
</comment>
<keyword evidence="8 11" id="KW-0472">Membrane</keyword>
<dbReference type="InterPro" id="IPR012910">
    <property type="entry name" value="Plug_dom"/>
</dbReference>
<evidence type="ECO:0000256" key="1">
    <source>
        <dbReference type="ARBA" id="ARBA00004571"/>
    </source>
</evidence>